<evidence type="ECO:0000256" key="4">
    <source>
        <dbReference type="ARBA" id="ARBA00022692"/>
    </source>
</evidence>
<evidence type="ECO:0000256" key="9">
    <source>
        <dbReference type="SAM" id="Phobius"/>
    </source>
</evidence>
<dbReference type="GO" id="GO:0035673">
    <property type="term" value="F:oligopeptide transmembrane transporter activity"/>
    <property type="evidence" value="ECO:0007669"/>
    <property type="project" value="InterPro"/>
</dbReference>
<keyword evidence="5" id="KW-0571">Peptide transport</keyword>
<evidence type="ECO:0000256" key="3">
    <source>
        <dbReference type="ARBA" id="ARBA00022448"/>
    </source>
</evidence>
<feature type="transmembrane region" description="Helical" evidence="9">
    <location>
        <begin position="374"/>
        <end position="394"/>
    </location>
</feature>
<accession>A0AAF0DJX5</accession>
<comment type="subcellular location">
    <subcellularLocation>
        <location evidence="1">Membrane</location>
        <topology evidence="1">Multi-pass membrane protein</topology>
    </subcellularLocation>
</comment>
<organism evidence="10 11">
    <name type="scientific">Emydomyces testavorans</name>
    <dbReference type="NCBI Taxonomy" id="2070801"/>
    <lineage>
        <taxon>Eukaryota</taxon>
        <taxon>Fungi</taxon>
        <taxon>Dikarya</taxon>
        <taxon>Ascomycota</taxon>
        <taxon>Pezizomycotina</taxon>
        <taxon>Eurotiomycetes</taxon>
        <taxon>Eurotiomycetidae</taxon>
        <taxon>Onygenales</taxon>
        <taxon>Nannizziopsiaceae</taxon>
        <taxon>Emydomyces</taxon>
    </lineage>
</organism>
<evidence type="ECO:0000256" key="6">
    <source>
        <dbReference type="ARBA" id="ARBA00022927"/>
    </source>
</evidence>
<keyword evidence="8 9" id="KW-0472">Membrane</keyword>
<evidence type="ECO:0000313" key="11">
    <source>
        <dbReference type="Proteomes" id="UP001219355"/>
    </source>
</evidence>
<evidence type="ECO:0000256" key="7">
    <source>
        <dbReference type="ARBA" id="ARBA00022989"/>
    </source>
</evidence>
<dbReference type="GO" id="GO:0016020">
    <property type="term" value="C:membrane"/>
    <property type="evidence" value="ECO:0007669"/>
    <property type="project" value="UniProtKB-SubCell"/>
</dbReference>
<dbReference type="InterPro" id="IPR004813">
    <property type="entry name" value="OPT"/>
</dbReference>
<keyword evidence="11" id="KW-1185">Reference proteome</keyword>
<gene>
    <name evidence="10" type="ORF">PRK78_005621</name>
</gene>
<keyword evidence="3" id="KW-0813">Transport</keyword>
<comment type="similarity">
    <text evidence="2">Belongs to the oligopeptide OPT transporter family.</text>
</comment>
<evidence type="ECO:0000256" key="2">
    <source>
        <dbReference type="ARBA" id="ARBA00008807"/>
    </source>
</evidence>
<evidence type="ECO:0000256" key="5">
    <source>
        <dbReference type="ARBA" id="ARBA00022856"/>
    </source>
</evidence>
<dbReference type="Pfam" id="PF03169">
    <property type="entry name" value="OPT"/>
    <property type="match status" value="1"/>
</dbReference>
<keyword evidence="4 9" id="KW-0812">Transmembrane</keyword>
<dbReference type="NCBIfam" id="TIGR00728">
    <property type="entry name" value="OPT_sfam"/>
    <property type="match status" value="1"/>
</dbReference>
<dbReference type="PANTHER" id="PTHR22601">
    <property type="entry name" value="ISP4 LIKE PROTEIN"/>
    <property type="match status" value="1"/>
</dbReference>
<protein>
    <submittedName>
        <fullName evidence="10">Uncharacterized protein</fullName>
    </submittedName>
</protein>
<evidence type="ECO:0000313" key="10">
    <source>
        <dbReference type="EMBL" id="WEW60136.1"/>
    </source>
</evidence>
<name>A0AAF0DJX5_9EURO</name>
<feature type="transmembrane region" description="Helical" evidence="9">
    <location>
        <begin position="312"/>
        <end position="332"/>
    </location>
</feature>
<reference evidence="10" key="1">
    <citation type="submission" date="2023-03" db="EMBL/GenBank/DDBJ databases">
        <title>Emydomyces testavorans Genome Sequence.</title>
        <authorList>
            <person name="Hoyer L."/>
        </authorList>
    </citation>
    <scope>NUCLEOTIDE SEQUENCE</scope>
    <source>
        <strain evidence="10">16-2883</strain>
    </source>
</reference>
<dbReference type="EMBL" id="CP120629">
    <property type="protein sequence ID" value="WEW60136.1"/>
    <property type="molecule type" value="Genomic_DNA"/>
</dbReference>
<feature type="transmembrane region" description="Helical" evidence="9">
    <location>
        <begin position="194"/>
        <end position="210"/>
    </location>
</feature>
<feature type="transmembrane region" description="Helical" evidence="9">
    <location>
        <begin position="259"/>
        <end position="279"/>
    </location>
</feature>
<keyword evidence="6" id="KW-0653">Protein transport</keyword>
<dbReference type="GO" id="GO:0015031">
    <property type="term" value="P:protein transport"/>
    <property type="evidence" value="ECO:0007669"/>
    <property type="project" value="UniProtKB-KW"/>
</dbReference>
<evidence type="ECO:0000256" key="8">
    <source>
        <dbReference type="ARBA" id="ARBA00023136"/>
    </source>
</evidence>
<dbReference type="Proteomes" id="UP001219355">
    <property type="component" value="Chromosome 3"/>
</dbReference>
<keyword evidence="7 9" id="KW-1133">Transmembrane helix</keyword>
<evidence type="ECO:0000256" key="1">
    <source>
        <dbReference type="ARBA" id="ARBA00004141"/>
    </source>
</evidence>
<dbReference type="InterPro" id="IPR004648">
    <property type="entry name" value="Oligpept_transpt"/>
</dbReference>
<dbReference type="AlphaFoldDB" id="A0AAF0DJX5"/>
<sequence length="404" mass="45458">MTWKLKPLFRSTAGCSNSDEAKVTAVEVDEAKGVAKSQENAVETSNLEKIEKSHQWDPNLPQDKIDAICEERTEDVETAAQVEKDFVDDSPYPEVRAAVRNTDGGEMANTLRAWILGTFFVTLGRVPRLRSLPLCCSRLCQIPMRSSHFKANLSLMPSAMIWPVGFSNTSLFYALHDKSRSDPAQTNGWRISRYRWFLYLTMASFAYYWYSDYLPINTSSTFDNTQNFYNVSKILGPGFSFDLEKYKGYSPLFLPPTFALNYGLSFAALTAVIVHILLFHGKEIIYRAKAARNQEPDVHMKLMSKYPECPEWWYGILLAISLALGLATSEAYPSQFPWWAFFVANIIGFVFVVPTCMLLAIANIALALNVLSPFIGGFMLPGKAIGVMMFKVYATNTLGRAYVS</sequence>
<proteinExistence type="inferred from homology"/>
<feature type="transmembrane region" description="Helical" evidence="9">
    <location>
        <begin position="338"/>
        <end position="362"/>
    </location>
</feature>